<accession>X0WS95</accession>
<evidence type="ECO:0000313" key="3">
    <source>
        <dbReference type="EMBL" id="GAG33834.1"/>
    </source>
</evidence>
<feature type="non-terminal residue" evidence="3">
    <location>
        <position position="1"/>
    </location>
</feature>
<evidence type="ECO:0000256" key="1">
    <source>
        <dbReference type="SAM" id="Coils"/>
    </source>
</evidence>
<dbReference type="InterPro" id="IPR045584">
    <property type="entry name" value="Pilin-like"/>
</dbReference>
<feature type="transmembrane region" description="Helical" evidence="2">
    <location>
        <begin position="20"/>
        <end position="44"/>
    </location>
</feature>
<keyword evidence="2" id="KW-0472">Membrane</keyword>
<keyword evidence="2" id="KW-0812">Transmembrane</keyword>
<proteinExistence type="predicted"/>
<organism evidence="3">
    <name type="scientific">marine sediment metagenome</name>
    <dbReference type="NCBI Taxonomy" id="412755"/>
    <lineage>
        <taxon>unclassified sequences</taxon>
        <taxon>metagenomes</taxon>
        <taxon>ecological metagenomes</taxon>
    </lineage>
</organism>
<evidence type="ECO:0008006" key="4">
    <source>
        <dbReference type="Google" id="ProtNLM"/>
    </source>
</evidence>
<keyword evidence="2" id="KW-1133">Transmembrane helix</keyword>
<evidence type="ECO:0000256" key="2">
    <source>
        <dbReference type="SAM" id="Phobius"/>
    </source>
</evidence>
<feature type="non-terminal residue" evidence="3">
    <location>
        <position position="250"/>
    </location>
</feature>
<reference evidence="3" key="1">
    <citation type="journal article" date="2014" name="Front. Microbiol.">
        <title>High frequency of phylogenetically diverse reductive dehalogenase-homologous genes in deep subseafloor sedimentary metagenomes.</title>
        <authorList>
            <person name="Kawai M."/>
            <person name="Futagami T."/>
            <person name="Toyoda A."/>
            <person name="Takaki Y."/>
            <person name="Nishi S."/>
            <person name="Hori S."/>
            <person name="Arai W."/>
            <person name="Tsubouchi T."/>
            <person name="Morono Y."/>
            <person name="Uchiyama I."/>
            <person name="Ito T."/>
            <person name="Fujiyama A."/>
            <person name="Inagaki F."/>
            <person name="Takami H."/>
        </authorList>
    </citation>
    <scope>NUCLEOTIDE SEQUENCE</scope>
    <source>
        <strain evidence="3">Expedition CK06-06</strain>
    </source>
</reference>
<protein>
    <recommendedName>
        <fullName evidence="4">Type II secretion system protein GspG C-terminal domain-containing protein</fullName>
    </recommendedName>
</protein>
<dbReference type="AlphaFoldDB" id="X0WS95"/>
<dbReference type="Gene3D" id="3.30.700.10">
    <property type="entry name" value="Glycoprotein, Type 4 Pilin"/>
    <property type="match status" value="1"/>
</dbReference>
<feature type="coiled-coil region" evidence="1">
    <location>
        <begin position="210"/>
        <end position="237"/>
    </location>
</feature>
<keyword evidence="1" id="KW-0175">Coiled coil</keyword>
<gene>
    <name evidence="3" type="ORF">S01H1_66846</name>
</gene>
<sequence>GQDATRLERVWPLVRPYVMALVWVVVMLAGVAVAALAGYVALKVAWRVLFPAAGRTIKFVWQRPVLRWAAVILPLIVLCLGLMVAMLLPAVSGALDDAKKSQVANTLKQLGTAMQTYSSAHRQEYPESLDELHEEGFMAAELSNSREIKNFEYLAGGKRVTDMPGSAVVAYAELEDGFNVLYNDGHVAWRSRGEMRELAAQLYKQGDVDANVVREDLRLSEAELDDYTKQYNLAKRLKGKSRAKLDQLVG</sequence>
<dbReference type="SUPFAM" id="SSF54523">
    <property type="entry name" value="Pili subunits"/>
    <property type="match status" value="1"/>
</dbReference>
<feature type="transmembrane region" description="Helical" evidence="2">
    <location>
        <begin position="65"/>
        <end position="91"/>
    </location>
</feature>
<name>X0WS95_9ZZZZ</name>
<comment type="caution">
    <text evidence="3">The sequence shown here is derived from an EMBL/GenBank/DDBJ whole genome shotgun (WGS) entry which is preliminary data.</text>
</comment>
<dbReference type="EMBL" id="BARS01044219">
    <property type="protein sequence ID" value="GAG33834.1"/>
    <property type="molecule type" value="Genomic_DNA"/>
</dbReference>